<dbReference type="Pfam" id="PF00921">
    <property type="entry name" value="Lipoprotein_2"/>
    <property type="match status" value="1"/>
</dbReference>
<evidence type="ECO:0000256" key="5">
    <source>
        <dbReference type="ARBA" id="ARBA00023139"/>
    </source>
</evidence>
<dbReference type="EMBL" id="AZIT01000094">
    <property type="protein sequence ID" value="ETZ17144.1"/>
    <property type="molecule type" value="Genomic_DNA"/>
</dbReference>
<evidence type="ECO:0000256" key="8">
    <source>
        <dbReference type="RuleBase" id="RU363105"/>
    </source>
</evidence>
<evidence type="ECO:0000256" key="6">
    <source>
        <dbReference type="ARBA" id="ARBA00023237"/>
    </source>
</evidence>
<keyword evidence="9" id="KW-0812">Transmembrane</keyword>
<comment type="subcellular location">
    <subcellularLocation>
        <location evidence="2 8">Cell outer membrane</location>
        <topology evidence="2 8">Lipid-anchor</topology>
    </subcellularLocation>
</comment>
<keyword evidence="6 8" id="KW-0998">Cell outer membrane</keyword>
<dbReference type="RefSeq" id="WP_038368398.1">
    <property type="nucleotide sequence ID" value="NZ_AZIT01000094.1"/>
</dbReference>
<comment type="caution">
    <text evidence="10">The sequence shown here is derived from an EMBL/GenBank/DDBJ whole genome shotgun (WGS) entry which is preliminary data.</text>
</comment>
<evidence type="ECO:0000256" key="4">
    <source>
        <dbReference type="ARBA" id="ARBA00023136"/>
    </source>
</evidence>
<name>W6TJ39_9SPIR</name>
<dbReference type="PATRIC" id="fig|1432657.3.peg.1803"/>
<evidence type="ECO:0000256" key="2">
    <source>
        <dbReference type="ARBA" id="ARBA00004459"/>
    </source>
</evidence>
<protein>
    <recommendedName>
        <fullName evidence="8">Variable large protein</fullName>
    </recommendedName>
</protein>
<dbReference type="PROSITE" id="PS51257">
    <property type="entry name" value="PROKAR_LIPOPROTEIN"/>
    <property type="match status" value="1"/>
</dbReference>
<keyword evidence="7 8" id="KW-0449">Lipoprotein</keyword>
<evidence type="ECO:0000256" key="7">
    <source>
        <dbReference type="ARBA" id="ARBA00023288"/>
    </source>
</evidence>
<keyword evidence="9" id="KW-1133">Transmembrane helix</keyword>
<keyword evidence="3" id="KW-0732">Signal</keyword>
<dbReference type="InterPro" id="IPR000680">
    <property type="entry name" value="Borrelia_lipo"/>
</dbReference>
<reference evidence="10 11" key="1">
    <citation type="submission" date="2013-12" db="EMBL/GenBank/DDBJ databases">
        <title>Comparative genomics of relapsing fever spirochetes.</title>
        <authorList>
            <person name="Schwan T.G."/>
            <person name="Raffel S.J."/>
            <person name="Porcella S.F."/>
        </authorList>
    </citation>
    <scope>NUCLEOTIDE SEQUENCE [LARGE SCALE GENOMIC DNA]</scope>
    <source>
        <strain evidence="10 11">CR2A</strain>
    </source>
</reference>
<accession>W6TJ39</accession>
<dbReference type="SUPFAM" id="SSF74748">
    <property type="entry name" value="Variable surface antigen VlsE"/>
    <property type="match status" value="1"/>
</dbReference>
<evidence type="ECO:0000313" key="10">
    <source>
        <dbReference type="EMBL" id="ETZ17144.1"/>
    </source>
</evidence>
<evidence type="ECO:0000256" key="3">
    <source>
        <dbReference type="ARBA" id="ARBA00022729"/>
    </source>
</evidence>
<evidence type="ECO:0000313" key="11">
    <source>
        <dbReference type="Proteomes" id="UP000019148"/>
    </source>
</evidence>
<keyword evidence="5 8" id="KW-0564">Palmitate</keyword>
<keyword evidence="4 8" id="KW-0472">Membrane</keyword>
<dbReference type="GO" id="GO:0009279">
    <property type="term" value="C:cell outer membrane"/>
    <property type="evidence" value="ECO:0007669"/>
    <property type="project" value="UniProtKB-SubCell"/>
</dbReference>
<organism evidence="10 11">
    <name type="scientific">Borrelia duttonii CR2A</name>
    <dbReference type="NCBI Taxonomy" id="1432657"/>
    <lineage>
        <taxon>Bacteria</taxon>
        <taxon>Pseudomonadati</taxon>
        <taxon>Spirochaetota</taxon>
        <taxon>Spirochaetia</taxon>
        <taxon>Spirochaetales</taxon>
        <taxon>Borreliaceae</taxon>
        <taxon>Borrelia</taxon>
    </lineage>
</organism>
<evidence type="ECO:0000256" key="1">
    <source>
        <dbReference type="ARBA" id="ARBA00003932"/>
    </source>
</evidence>
<sequence length="345" mass="35842">MNIEKKGEGRIRVIIVMVMMMVMMGCNSGGGKDPEKVFLSDIANLGKGFLDVFVSFGDMITGTLGIKAETKKSEIGKYFSDIADTMESVKNKLQTEVAKNRKYEKVKTVVDEFITGTLDRIATGAKEAAKGATTDAAIGNAKQNEDAVPGDIASVNSLVKGIKEIVGVVLKDNEGNAGATKTGDTEKKSIGKLLGGKDNDGTEAQAAAASASIGAVSGADILQAIAKSDAVSNDPKVETAKNAADIAAAKKEDQKEITVDEAKKDAVIAAGIALRAMAKDGKFVAKTGEDKSAFAINGAVASAVSKVLSTLTIAIRNTVDEVLKEINKVLGEIKQGEGSVAKINE</sequence>
<dbReference type="Proteomes" id="UP000019148">
    <property type="component" value="Unassembled WGS sequence"/>
</dbReference>
<proteinExistence type="predicted"/>
<evidence type="ECO:0000256" key="9">
    <source>
        <dbReference type="SAM" id="Phobius"/>
    </source>
</evidence>
<comment type="function">
    <text evidence="1 8">The Vlp and Vsp proteins are antigenically distinct proteins, only one vlp or vsp gene is transcriptionally active at any one time. Switching between these genes is a mechanism of host immune response evasion.</text>
</comment>
<gene>
    <name evidence="10" type="ORF">BDCR2A_01937</name>
</gene>
<feature type="transmembrane region" description="Helical" evidence="9">
    <location>
        <begin position="12"/>
        <end position="30"/>
    </location>
</feature>
<dbReference type="AlphaFoldDB" id="W6TJ39"/>